<accession>A0A5B8IFV1</accession>
<sequence>MNLEEQKKNLEEKYNLNLNVQTKNGETTYWELRDFFIKEIEEDNILICKDYATMCCHRTDVKAMREEFEEKLNEFTGGESDEVCTDPDIEWALGERCQYDINNLENNEDQLNQEELPPSYN</sequence>
<gene>
    <name evidence="1" type="ORF">1_302</name>
</gene>
<protein>
    <submittedName>
        <fullName evidence="1">Uncharacterized protein</fullName>
    </submittedName>
</protein>
<name>A0A5B8IFV1_9VIRU</name>
<proteinExistence type="predicted"/>
<evidence type="ECO:0000313" key="1">
    <source>
        <dbReference type="EMBL" id="QDY51917.1"/>
    </source>
</evidence>
<reference evidence="1" key="1">
    <citation type="submission" date="2018-11" db="EMBL/GenBank/DDBJ databases">
        <title>A distinct lineage of giant viruses engineers rhodopsin photosystems in predatory marine eukaryotes.</title>
        <authorList>
            <person name="Needham D.M."/>
            <person name="Yoshizawa S."/>
            <person name="Hosaka T."/>
            <person name="Poirier C."/>
            <person name="Choi C.-J."/>
            <person name="Hehenberger E."/>
            <person name="Irwin N.A.T."/>
            <person name="Wilken S."/>
            <person name="Yung C.-M."/>
            <person name="Bachy C."/>
            <person name="Kurihara R."/>
            <person name="Nakajima Y."/>
            <person name="Kojima K."/>
            <person name="Kimura-Someya T."/>
            <person name="Leonard G."/>
            <person name="Malmstrom R.R."/>
            <person name="Mende D."/>
            <person name="Olson D.K."/>
            <person name="Sudo Y."/>
            <person name="Sudek S."/>
            <person name="Richards T.A."/>
            <person name="DeLong E.F."/>
            <person name="Keeling P.J."/>
            <person name="Santoro A.E."/>
            <person name="Shirouzu M."/>
            <person name="Iwasaki W."/>
            <person name="Worden A.Z."/>
        </authorList>
    </citation>
    <scope>NUCLEOTIDE SEQUENCE</scope>
</reference>
<dbReference type="EMBL" id="MK250085">
    <property type="protein sequence ID" value="QDY51917.1"/>
    <property type="molecule type" value="Genomic_DNA"/>
</dbReference>
<organism evidence="1">
    <name type="scientific">Mimiviridae sp. ChoanoV1</name>
    <dbReference type="NCBI Taxonomy" id="2596887"/>
    <lineage>
        <taxon>Viruses</taxon>
        <taxon>Varidnaviria</taxon>
        <taxon>Bamfordvirae</taxon>
        <taxon>Nucleocytoviricota</taxon>
        <taxon>Megaviricetes</taxon>
        <taxon>Imitervirales</taxon>
        <taxon>Schizomimiviridae</taxon>
    </lineage>
</organism>